<evidence type="ECO:0000256" key="1">
    <source>
        <dbReference type="SAM" id="MobiDB-lite"/>
    </source>
</evidence>
<dbReference type="Proteomes" id="UP001271007">
    <property type="component" value="Unassembled WGS sequence"/>
</dbReference>
<reference evidence="2" key="1">
    <citation type="submission" date="2023-04" db="EMBL/GenBank/DDBJ databases">
        <title>Black Yeasts Isolated from many extreme environments.</title>
        <authorList>
            <person name="Coleine C."/>
            <person name="Stajich J.E."/>
            <person name="Selbmann L."/>
        </authorList>
    </citation>
    <scope>NUCLEOTIDE SEQUENCE</scope>
    <source>
        <strain evidence="2">CCFEE 5312</strain>
    </source>
</reference>
<protein>
    <submittedName>
        <fullName evidence="2">Uncharacterized protein</fullName>
    </submittedName>
</protein>
<organism evidence="2 3">
    <name type="scientific">Extremus antarcticus</name>
    <dbReference type="NCBI Taxonomy" id="702011"/>
    <lineage>
        <taxon>Eukaryota</taxon>
        <taxon>Fungi</taxon>
        <taxon>Dikarya</taxon>
        <taxon>Ascomycota</taxon>
        <taxon>Pezizomycotina</taxon>
        <taxon>Dothideomycetes</taxon>
        <taxon>Dothideomycetidae</taxon>
        <taxon>Mycosphaerellales</taxon>
        <taxon>Extremaceae</taxon>
        <taxon>Extremus</taxon>
    </lineage>
</organism>
<evidence type="ECO:0000313" key="3">
    <source>
        <dbReference type="Proteomes" id="UP001271007"/>
    </source>
</evidence>
<comment type="caution">
    <text evidence="2">The sequence shown here is derived from an EMBL/GenBank/DDBJ whole genome shotgun (WGS) entry which is preliminary data.</text>
</comment>
<feature type="compositionally biased region" description="Polar residues" evidence="1">
    <location>
        <begin position="14"/>
        <end position="23"/>
    </location>
</feature>
<gene>
    <name evidence="2" type="ORF">LTR09_001192</name>
</gene>
<dbReference type="AlphaFoldDB" id="A0AAJ0LWN1"/>
<proteinExistence type="predicted"/>
<sequence>MVSQRRQRGEATNGPGQDTTALQSARPARRVRRTNSGQFVSLAEAISDSDEGTSPELALHSRKRKRTAATTSYSVPLLLGPVNSPSGEITCATPTVARWMGTGRERLLLTTVDIPPYHQGPLQLQLKLYPSSSWSPPLDTLLLPLAPPKSNCCFFKLPRELRDEIYSLIYARPPFLRFDNPGYPLNLCFGTALLRTCSQIHTEATEVLYGTNYFVFGYQHREHGSYWAPDWEYVGWKAVRTFVTSIGTRNLDLIKRMTFILVDGSTSWLQARRTKKKDKKRFVDDKVLQFILRFLGKRARLEWLGIHCSGRRQLQRSDKDFLDALLTMRADEVAFVADFRHHHRGALPRSKHEPAVEKMCLEAMTRKVLTTKLPQDEEDELATLRE</sequence>
<name>A0AAJ0LWN1_9PEZI</name>
<feature type="region of interest" description="Disordered" evidence="1">
    <location>
        <begin position="46"/>
        <end position="65"/>
    </location>
</feature>
<accession>A0AAJ0LWN1</accession>
<evidence type="ECO:0000313" key="2">
    <source>
        <dbReference type="EMBL" id="KAK3058114.1"/>
    </source>
</evidence>
<dbReference type="EMBL" id="JAWDJX010000002">
    <property type="protein sequence ID" value="KAK3058114.1"/>
    <property type="molecule type" value="Genomic_DNA"/>
</dbReference>
<dbReference type="PANTHER" id="PTHR42085">
    <property type="entry name" value="F-BOX DOMAIN-CONTAINING PROTEIN"/>
    <property type="match status" value="1"/>
</dbReference>
<keyword evidence="3" id="KW-1185">Reference proteome</keyword>
<feature type="region of interest" description="Disordered" evidence="1">
    <location>
        <begin position="1"/>
        <end position="36"/>
    </location>
</feature>
<dbReference type="PANTHER" id="PTHR42085:SF2">
    <property type="entry name" value="F-BOX DOMAIN-CONTAINING PROTEIN"/>
    <property type="match status" value="1"/>
</dbReference>
<dbReference type="InterPro" id="IPR038883">
    <property type="entry name" value="AN11006-like"/>
</dbReference>